<dbReference type="PANTHER" id="PTHR30163:SF8">
    <property type="entry name" value="LYTIC MUREIN TRANSGLYCOSYLASE"/>
    <property type="match status" value="1"/>
</dbReference>
<organism evidence="2 3">
    <name type="scientific">Nonomuraea recticatena</name>
    <dbReference type="NCBI Taxonomy" id="46178"/>
    <lineage>
        <taxon>Bacteria</taxon>
        <taxon>Bacillati</taxon>
        <taxon>Actinomycetota</taxon>
        <taxon>Actinomycetes</taxon>
        <taxon>Streptosporangiales</taxon>
        <taxon>Streptosporangiaceae</taxon>
        <taxon>Nonomuraea</taxon>
    </lineage>
</organism>
<keyword evidence="3" id="KW-1185">Reference proteome</keyword>
<sequence>MSALPSVRGFLIVTAVVVSVGAAGAFALVLNEEKTATSRSTSASASAPTVELKDETPRLETIEPVRRFGQGGPGVTVTPPRLLAIAPATVPKKTRYALSRLKHVQKVIVVDAGSVKVAGTAVNLLAVEPAEYRSWTPQAVADQPEVWSALARGELVADTTAVRRFGMALGASYQVDGGPRLRVAASATLGLPGVDGIVSAEVGRSLGLMQGVAVLLHGKEGKIREAAVRKLLGKQVQVLPVGAGAVAPQPVAGQQQAGNQQAGSPQADKQVVRQGSYLELYKAAATRCPGLSWTVLAAIGQVESSHGRNNGPSSAGALGPMQFMPATWKAYGVDGDGDGIKDIWSPYDAVPGAANYLCANGAGQGGQKLRKAVWFYNHSWAYVNKVLGLSEAYARTYA</sequence>
<dbReference type="Pfam" id="PF13406">
    <property type="entry name" value="SLT_2"/>
    <property type="match status" value="1"/>
</dbReference>
<feature type="domain" description="Transglycosylase SLT" evidence="1">
    <location>
        <begin position="313"/>
        <end position="365"/>
    </location>
</feature>
<accession>A0ABN3SFY6</accession>
<evidence type="ECO:0000313" key="2">
    <source>
        <dbReference type="EMBL" id="GAA2676481.1"/>
    </source>
</evidence>
<comment type="caution">
    <text evidence="2">The sequence shown here is derived from an EMBL/GenBank/DDBJ whole genome shotgun (WGS) entry which is preliminary data.</text>
</comment>
<reference evidence="2 3" key="1">
    <citation type="journal article" date="2019" name="Int. J. Syst. Evol. Microbiol.">
        <title>The Global Catalogue of Microorganisms (GCM) 10K type strain sequencing project: providing services to taxonomists for standard genome sequencing and annotation.</title>
        <authorList>
            <consortium name="The Broad Institute Genomics Platform"/>
            <consortium name="The Broad Institute Genome Sequencing Center for Infectious Disease"/>
            <person name="Wu L."/>
            <person name="Ma J."/>
        </authorList>
    </citation>
    <scope>NUCLEOTIDE SEQUENCE [LARGE SCALE GENOMIC DNA]</scope>
    <source>
        <strain evidence="2 3">JCM 6835</strain>
    </source>
</reference>
<dbReference type="InterPro" id="IPR023346">
    <property type="entry name" value="Lysozyme-like_dom_sf"/>
</dbReference>
<evidence type="ECO:0000259" key="1">
    <source>
        <dbReference type="Pfam" id="PF13406"/>
    </source>
</evidence>
<protein>
    <recommendedName>
        <fullName evidence="1">Transglycosylase SLT domain-containing protein</fullName>
    </recommendedName>
</protein>
<dbReference type="Proteomes" id="UP001501666">
    <property type="component" value="Unassembled WGS sequence"/>
</dbReference>
<dbReference type="PANTHER" id="PTHR30163">
    <property type="entry name" value="MEMBRANE-BOUND LYTIC MUREIN TRANSGLYCOSYLASE B"/>
    <property type="match status" value="1"/>
</dbReference>
<dbReference type="SUPFAM" id="SSF53955">
    <property type="entry name" value="Lysozyme-like"/>
    <property type="match status" value="1"/>
</dbReference>
<evidence type="ECO:0000313" key="3">
    <source>
        <dbReference type="Proteomes" id="UP001501666"/>
    </source>
</evidence>
<dbReference type="RefSeq" id="WP_346150700.1">
    <property type="nucleotide sequence ID" value="NZ_BAAATE010000017.1"/>
</dbReference>
<dbReference type="EMBL" id="BAAATE010000017">
    <property type="protein sequence ID" value="GAA2676481.1"/>
    <property type="molecule type" value="Genomic_DNA"/>
</dbReference>
<proteinExistence type="predicted"/>
<gene>
    <name evidence="2" type="ORF">GCM10010412_058680</name>
</gene>
<dbReference type="CDD" id="cd13399">
    <property type="entry name" value="Slt35-like"/>
    <property type="match status" value="1"/>
</dbReference>
<dbReference type="Gene3D" id="1.10.530.10">
    <property type="match status" value="1"/>
</dbReference>
<dbReference type="InterPro" id="IPR043426">
    <property type="entry name" value="MltB-like"/>
</dbReference>
<dbReference type="InterPro" id="IPR031304">
    <property type="entry name" value="SLT_2"/>
</dbReference>
<name>A0ABN3SFY6_9ACTN</name>